<dbReference type="AlphaFoldDB" id="A0A382N7T7"/>
<sequence>MKAQAFVTAVCACLLAFPASAIDIAFKDGTVLKNATIYVPPSNIRSNGGPSAYGVNLTVNDKLYIHHYPYIPSHNIMKQVDTNDDGIYETEIIKNATLHYRPPLMFERAPNEFGYSCTVSRIPFIHFSNETLLKMKQDISLNLSIKANYKSAAAKSID</sequence>
<gene>
    <name evidence="1" type="ORF">METZ01_LOCUS309249</name>
</gene>
<accession>A0A382N7T7</accession>
<dbReference type="EMBL" id="UINC01098121">
    <property type="protein sequence ID" value="SVC56395.1"/>
    <property type="molecule type" value="Genomic_DNA"/>
</dbReference>
<evidence type="ECO:0000313" key="1">
    <source>
        <dbReference type="EMBL" id="SVC56395.1"/>
    </source>
</evidence>
<protein>
    <submittedName>
        <fullName evidence="1">Uncharacterized protein</fullName>
    </submittedName>
</protein>
<proteinExistence type="predicted"/>
<organism evidence="1">
    <name type="scientific">marine metagenome</name>
    <dbReference type="NCBI Taxonomy" id="408172"/>
    <lineage>
        <taxon>unclassified sequences</taxon>
        <taxon>metagenomes</taxon>
        <taxon>ecological metagenomes</taxon>
    </lineage>
</organism>
<name>A0A382N7T7_9ZZZZ</name>
<reference evidence="1" key="1">
    <citation type="submission" date="2018-05" db="EMBL/GenBank/DDBJ databases">
        <authorList>
            <person name="Lanie J.A."/>
            <person name="Ng W.-L."/>
            <person name="Kazmierczak K.M."/>
            <person name="Andrzejewski T.M."/>
            <person name="Davidsen T.M."/>
            <person name="Wayne K.J."/>
            <person name="Tettelin H."/>
            <person name="Glass J.I."/>
            <person name="Rusch D."/>
            <person name="Podicherti R."/>
            <person name="Tsui H.-C.T."/>
            <person name="Winkler M.E."/>
        </authorList>
    </citation>
    <scope>NUCLEOTIDE SEQUENCE</scope>
</reference>
<feature type="non-terminal residue" evidence="1">
    <location>
        <position position="158"/>
    </location>
</feature>